<dbReference type="GO" id="GO:0016787">
    <property type="term" value="F:hydrolase activity"/>
    <property type="evidence" value="ECO:0007669"/>
    <property type="project" value="UniProtKB-KW"/>
</dbReference>
<proteinExistence type="predicted"/>
<dbReference type="CDD" id="cd15482">
    <property type="entry name" value="Sialidase_non-viral"/>
    <property type="match status" value="2"/>
</dbReference>
<keyword evidence="1" id="KW-0378">Hydrolase</keyword>
<dbReference type="InterPro" id="IPR036278">
    <property type="entry name" value="Sialidase_sf"/>
</dbReference>
<accession>A0A1W1WIH9</accession>
<gene>
    <name evidence="1" type="ORF">SAMN00768000_2484</name>
</gene>
<evidence type="ECO:0000313" key="1">
    <source>
        <dbReference type="EMBL" id="SMC05840.1"/>
    </source>
</evidence>
<dbReference type="EMBL" id="FWWY01000001">
    <property type="protein sequence ID" value="SMC05840.1"/>
    <property type="molecule type" value="Genomic_DNA"/>
</dbReference>
<evidence type="ECO:0000313" key="2">
    <source>
        <dbReference type="Proteomes" id="UP000192660"/>
    </source>
</evidence>
<dbReference type="PANTHER" id="PTHR43739:SF5">
    <property type="entry name" value="EXO-ALPHA-SIALIDASE"/>
    <property type="match status" value="1"/>
</dbReference>
<name>A0A1W1WIH9_SULTA</name>
<protein>
    <submittedName>
        <fullName evidence="1">Glycosyl hydrolase BNR repeat-containing protein</fullName>
    </submittedName>
</protein>
<keyword evidence="2" id="KW-1185">Reference proteome</keyword>
<dbReference type="InterPro" id="IPR052025">
    <property type="entry name" value="Xyloglucanase_GH74"/>
</dbReference>
<dbReference type="GO" id="GO:0010411">
    <property type="term" value="P:xyloglucan metabolic process"/>
    <property type="evidence" value="ECO:0007669"/>
    <property type="project" value="TreeGrafter"/>
</dbReference>
<dbReference type="AlphaFoldDB" id="A0A1W1WIH9"/>
<dbReference type="SUPFAM" id="SSF110296">
    <property type="entry name" value="Oligoxyloglucan reducing end-specific cellobiohydrolase"/>
    <property type="match status" value="2"/>
</dbReference>
<organism evidence="1 2">
    <name type="scientific">Sulfobacillus thermosulfidooxidans (strain DSM 9293 / VKM B-1269 / AT-1)</name>
    <dbReference type="NCBI Taxonomy" id="929705"/>
    <lineage>
        <taxon>Bacteria</taxon>
        <taxon>Bacillati</taxon>
        <taxon>Bacillota</taxon>
        <taxon>Clostridia</taxon>
        <taxon>Eubacteriales</taxon>
        <taxon>Clostridiales Family XVII. Incertae Sedis</taxon>
        <taxon>Sulfobacillus</taxon>
    </lineage>
</organism>
<reference evidence="2" key="1">
    <citation type="submission" date="2017-04" db="EMBL/GenBank/DDBJ databases">
        <authorList>
            <person name="Varghese N."/>
            <person name="Submissions S."/>
        </authorList>
    </citation>
    <scope>NUCLEOTIDE SEQUENCE [LARGE SCALE GENOMIC DNA]</scope>
    <source>
        <strain evidence="2">DSM 9293</strain>
    </source>
</reference>
<dbReference type="Gene3D" id="2.130.10.10">
    <property type="entry name" value="YVTN repeat-like/Quinoprotein amine dehydrogenase"/>
    <property type="match status" value="4"/>
</dbReference>
<dbReference type="SUPFAM" id="SSF50939">
    <property type="entry name" value="Sialidases"/>
    <property type="match status" value="1"/>
</dbReference>
<sequence length="1029" mass="114472">MTSKGVFLAMEKLMAWRSIGPFRGGRVVAVTAHPSNAHTFYFGAVAGGVWKTTDAGISWYNISDHSLNAWSIGALDISSTDPNILYVGTGEACLRGNVTHGQGVFRTSDGGRHWESLGLSDSRHIARIRIHPTQPDWVYVAAIGHAFGPNTERGVFRTRDGGRNWERVLYLNPETGATDLVLDPFNPRRLWAAMYQVKREPWSFTSGGPGSGLWRSEDGGNSWTNLTKAPGLPQGPLGRIGISASGAQEDLLYMSVEAAEGGIFVSHDGGDHWEVATHDPEVRQRPWYFSHIFADPQSPGTVYVLNFEFLRSLDFGRHFESVPTPHVDHHDLWIDPHNPQRMINGHDGGAAVSLDGGKSWSTILNQPTAQFYHLAVDHQVPPRVYGTQQDNSSISVPLRSFKAAITVAEQTEVGGGESGYIVVHPAHNHIIFAGNYGLLTRYDQHEGTTRVITPWPEDQAGHGASHLRYRFNWTFPIAIDPHPPYALYAGAQVVFRSVDEGQSWETISPDLTRADTSKMVPSGGPITKDNTSVEYFGTLSVIAVSPLAGTEIWTGSDDGRVHCSQDGGKTWHDVTPPEIPAWAFISGIEPSHHVPGRVYVAANRYKLDDLTPYIWRSDDYGHSWTPCHSDLPSDAVMRIVREDPLNPHLLFAGTECGVFYSRDGGNHWLALNHQLPLVPVHDLAIAGNSLVAATHGRSFWVLDDITPLRVFPTQDPDHLQVAVAPTHFIWPEPARLPTEDKSEGFVSTGPYTTRWKLQEKRPIFPDAGRNPEDGIYVYYQLPVNVEHLRITVKDSRGNPITTTDETQSLPTVKGTHGWSWSCRYPDPENLEGAVFRGGRMKGPLAPPGLYSVTLTTPTEEVSTTFELVPLPHTRASDLEKRWQLLMNIGNTLTAVHRLFKDMTTVKETLISWQQKGFIEGSESQALYQELLDQIDHLRNQLNQYKALSAKDLLNYPIQLNGKLTSLARWVQATYGAPTTAMLQVYNDLKTRFQEVQSAWTTTMKNVQELSQQLDITKHIVFDFHKPADE</sequence>
<dbReference type="InterPro" id="IPR015943">
    <property type="entry name" value="WD40/YVTN_repeat-like_dom_sf"/>
</dbReference>
<dbReference type="Proteomes" id="UP000192660">
    <property type="component" value="Unassembled WGS sequence"/>
</dbReference>
<dbReference type="STRING" id="28034.BFX07_12750"/>
<dbReference type="PANTHER" id="PTHR43739">
    <property type="entry name" value="XYLOGLUCANASE (EUROFUNG)"/>
    <property type="match status" value="1"/>
</dbReference>